<dbReference type="InterPro" id="IPR027417">
    <property type="entry name" value="P-loop_NTPase"/>
</dbReference>
<feature type="binding site" evidence="8">
    <location>
        <position position="140"/>
    </location>
    <ligand>
        <name>Zn(2+)</name>
        <dbReference type="ChEBI" id="CHEBI:29105"/>
    </ligand>
</feature>
<keyword evidence="4 8" id="KW-0808">Transferase</keyword>
<gene>
    <name evidence="8" type="primary">tdk</name>
    <name evidence="11" type="ORF">EF810_02420</name>
</gene>
<evidence type="ECO:0000256" key="2">
    <source>
        <dbReference type="ARBA" id="ARBA00012118"/>
    </source>
</evidence>
<comment type="caution">
    <text evidence="11">The sequence shown here is derived from an EMBL/GenBank/DDBJ whole genome shotgun (WGS) entry which is preliminary data.</text>
</comment>
<dbReference type="Pfam" id="PF00265">
    <property type="entry name" value="TK"/>
    <property type="match status" value="1"/>
</dbReference>
<dbReference type="SUPFAM" id="SSF57716">
    <property type="entry name" value="Glucocorticoid receptor-like (DNA-binding domain)"/>
    <property type="match status" value="1"/>
</dbReference>
<keyword evidence="7 8" id="KW-0067">ATP-binding</keyword>
<organism evidence="11 12">
    <name type="scientific">Candidatus Methanodesulfokora washburnensis</name>
    <dbReference type="NCBI Taxonomy" id="2478471"/>
    <lineage>
        <taxon>Archaea</taxon>
        <taxon>Thermoproteota</taxon>
        <taxon>Candidatus Korarchaeia</taxon>
        <taxon>Candidatus Korarchaeia incertae sedis</taxon>
        <taxon>Candidatus Methanodesulfokora</taxon>
    </lineage>
</organism>
<comment type="similarity">
    <text evidence="1 8">Belongs to the thymidine kinase family.</text>
</comment>
<dbReference type="GO" id="GO:0046104">
    <property type="term" value="P:thymidine metabolic process"/>
    <property type="evidence" value="ECO:0007669"/>
    <property type="project" value="TreeGrafter"/>
</dbReference>
<feature type="binding site" evidence="8">
    <location>
        <position position="181"/>
    </location>
    <ligand>
        <name>Zn(2+)</name>
        <dbReference type="ChEBI" id="CHEBI:29105"/>
    </ligand>
</feature>
<evidence type="ECO:0000256" key="10">
    <source>
        <dbReference type="PIRSR" id="PIRSR035805-2"/>
    </source>
</evidence>
<dbReference type="Gene3D" id="3.40.50.300">
    <property type="entry name" value="P-loop containing nucleotide triphosphate hydrolases"/>
    <property type="match status" value="1"/>
</dbReference>
<dbReference type="HAMAP" id="MF_00124">
    <property type="entry name" value="Thymidine_kinase"/>
    <property type="match status" value="1"/>
</dbReference>
<dbReference type="PANTHER" id="PTHR11441:SF0">
    <property type="entry name" value="THYMIDINE KINASE, CYTOSOLIC"/>
    <property type="match status" value="1"/>
</dbReference>
<dbReference type="GO" id="GO:0005829">
    <property type="term" value="C:cytosol"/>
    <property type="evidence" value="ECO:0007669"/>
    <property type="project" value="TreeGrafter"/>
</dbReference>
<dbReference type="NCBIfam" id="NF003296">
    <property type="entry name" value="PRK04296.1-1"/>
    <property type="match status" value="1"/>
</dbReference>
<evidence type="ECO:0000313" key="11">
    <source>
        <dbReference type="EMBL" id="RZN62575.1"/>
    </source>
</evidence>
<comment type="subcellular location">
    <subcellularLocation>
        <location evidence="8">Cytoplasm</location>
    </subcellularLocation>
</comment>
<keyword evidence="3 8" id="KW-0237">DNA synthesis</keyword>
<feature type="active site" description="Proton acceptor" evidence="8 9">
    <location>
        <position position="84"/>
    </location>
</feature>
<evidence type="ECO:0000256" key="5">
    <source>
        <dbReference type="ARBA" id="ARBA00022741"/>
    </source>
</evidence>
<keyword evidence="8" id="KW-0479">Metal-binding</keyword>
<protein>
    <recommendedName>
        <fullName evidence="2 8">Thymidine kinase</fullName>
        <ecNumber evidence="2 8">2.7.1.21</ecNumber>
    </recommendedName>
</protein>
<evidence type="ECO:0000256" key="7">
    <source>
        <dbReference type="ARBA" id="ARBA00022840"/>
    </source>
</evidence>
<dbReference type="GO" id="GO:0008270">
    <property type="term" value="F:zinc ion binding"/>
    <property type="evidence" value="ECO:0007669"/>
    <property type="project" value="UniProtKB-UniRule"/>
</dbReference>
<feature type="binding site" evidence="8">
    <location>
        <begin position="83"/>
        <end position="86"/>
    </location>
    <ligand>
        <name>ATP</name>
        <dbReference type="ChEBI" id="CHEBI:30616"/>
    </ligand>
</feature>
<dbReference type="PIRSF" id="PIRSF035805">
    <property type="entry name" value="TK_cell"/>
    <property type="match status" value="1"/>
</dbReference>
<evidence type="ECO:0000313" key="12">
    <source>
        <dbReference type="Proteomes" id="UP000316217"/>
    </source>
</evidence>
<keyword evidence="6 8" id="KW-0418">Kinase</keyword>
<keyword evidence="5 8" id="KW-0547">Nucleotide-binding</keyword>
<name>A0A520KMQ2_9CREN</name>
<dbReference type="EMBL" id="RXII01000042">
    <property type="protein sequence ID" value="RZN62575.1"/>
    <property type="molecule type" value="Genomic_DNA"/>
</dbReference>
<dbReference type="InterPro" id="IPR001267">
    <property type="entry name" value="Thymidine_kinase"/>
</dbReference>
<keyword evidence="8" id="KW-0963">Cytoplasm</keyword>
<dbReference type="AlphaFoldDB" id="A0A520KMQ2"/>
<evidence type="ECO:0000256" key="8">
    <source>
        <dbReference type="HAMAP-Rule" id="MF_00124"/>
    </source>
</evidence>
<evidence type="ECO:0000256" key="1">
    <source>
        <dbReference type="ARBA" id="ARBA00007587"/>
    </source>
</evidence>
<comment type="caution">
    <text evidence="8">Lacks conserved residue(s) required for the propagation of feature annotation.</text>
</comment>
<accession>A0A520KMQ2</accession>
<evidence type="ECO:0000256" key="4">
    <source>
        <dbReference type="ARBA" id="ARBA00022679"/>
    </source>
</evidence>
<feature type="binding site" evidence="10">
    <location>
        <position position="174"/>
    </location>
    <ligand>
        <name>substrate</name>
    </ligand>
</feature>
<comment type="catalytic activity">
    <reaction evidence="8">
        <text>thymidine + ATP = dTMP + ADP + H(+)</text>
        <dbReference type="Rhea" id="RHEA:19129"/>
        <dbReference type="ChEBI" id="CHEBI:15378"/>
        <dbReference type="ChEBI" id="CHEBI:17748"/>
        <dbReference type="ChEBI" id="CHEBI:30616"/>
        <dbReference type="ChEBI" id="CHEBI:63528"/>
        <dbReference type="ChEBI" id="CHEBI:456216"/>
        <dbReference type="EC" id="2.7.1.21"/>
    </reaction>
</comment>
<feature type="binding site" evidence="8">
    <location>
        <position position="178"/>
    </location>
    <ligand>
        <name>Zn(2+)</name>
        <dbReference type="ChEBI" id="CHEBI:29105"/>
    </ligand>
</feature>
<dbReference type="InterPro" id="IPR020633">
    <property type="entry name" value="Thymidine_kinase_CS"/>
</dbReference>
<evidence type="ECO:0000256" key="9">
    <source>
        <dbReference type="PIRSR" id="PIRSR035805-1"/>
    </source>
</evidence>
<dbReference type="EC" id="2.7.1.21" evidence="2 8"/>
<feature type="binding site" evidence="8">
    <location>
        <position position="143"/>
    </location>
    <ligand>
        <name>Zn(2+)</name>
        <dbReference type="ChEBI" id="CHEBI:29105"/>
    </ligand>
</feature>
<dbReference type="Proteomes" id="UP000316217">
    <property type="component" value="Unassembled WGS sequence"/>
</dbReference>
<sequence>MGGWIKIFTGPMFARKTDELLIEVKRYLLAKKKVVLFKHSIDSRYSHAEIVSHDGRRMEAIPVSSSDELRSLIPDDADVIAVDEVQFFDQGIVDVVKDLAKSGKTVLLAGLDKDFRGDPFGPMPYLLAIADDVVKLTAVCTVCGGPATMSQRLIDGKPAPKTSPTILVAGKESYEPRCRAHHIVID</sequence>
<dbReference type="SUPFAM" id="SSF52540">
    <property type="entry name" value="P-loop containing nucleoside triphosphate hydrolases"/>
    <property type="match status" value="1"/>
</dbReference>
<reference evidence="11 12" key="1">
    <citation type="journal article" date="2019" name="Nat. Microbiol.">
        <title>Wide diversity of methane and short-chain alkane metabolisms in uncultured archaea.</title>
        <authorList>
            <person name="Borrel G."/>
            <person name="Adam P.S."/>
            <person name="McKay L.J."/>
            <person name="Chen L.X."/>
            <person name="Sierra-Garcia I.N."/>
            <person name="Sieber C.M."/>
            <person name="Letourneur Q."/>
            <person name="Ghozlane A."/>
            <person name="Andersen G.L."/>
            <person name="Li W.J."/>
            <person name="Hallam S.J."/>
            <person name="Muyzer G."/>
            <person name="de Oliveira V.M."/>
            <person name="Inskeep W.P."/>
            <person name="Banfield J.F."/>
            <person name="Gribaldo S."/>
        </authorList>
    </citation>
    <scope>NUCLEOTIDE SEQUENCE [LARGE SCALE GENOMIC DNA]</scope>
    <source>
        <strain evidence="11">NM4</strain>
    </source>
</reference>
<dbReference type="PANTHER" id="PTHR11441">
    <property type="entry name" value="THYMIDINE KINASE"/>
    <property type="match status" value="1"/>
</dbReference>
<evidence type="ECO:0000256" key="6">
    <source>
        <dbReference type="ARBA" id="ARBA00022777"/>
    </source>
</evidence>
<dbReference type="GO" id="GO:0005524">
    <property type="term" value="F:ATP binding"/>
    <property type="evidence" value="ECO:0007669"/>
    <property type="project" value="UniProtKB-UniRule"/>
</dbReference>
<dbReference type="GO" id="GO:0004797">
    <property type="term" value="F:thymidine kinase activity"/>
    <property type="evidence" value="ECO:0007669"/>
    <property type="project" value="UniProtKB-UniRule"/>
</dbReference>
<dbReference type="Gene3D" id="3.30.60.20">
    <property type="match status" value="1"/>
</dbReference>
<comment type="subunit">
    <text evidence="8">Homotetramer.</text>
</comment>
<evidence type="ECO:0000256" key="3">
    <source>
        <dbReference type="ARBA" id="ARBA00022634"/>
    </source>
</evidence>
<keyword evidence="8" id="KW-0862">Zinc</keyword>
<proteinExistence type="inferred from homology"/>
<dbReference type="PROSITE" id="PS00603">
    <property type="entry name" value="TK_CELLULAR_TYPE"/>
    <property type="match status" value="1"/>
</dbReference>
<dbReference type="GO" id="GO:0071897">
    <property type="term" value="P:DNA biosynthetic process"/>
    <property type="evidence" value="ECO:0007669"/>
    <property type="project" value="UniProtKB-KW"/>
</dbReference>